<protein>
    <recommendedName>
        <fullName evidence="4">Transmembrane protein</fullName>
    </recommendedName>
</protein>
<evidence type="ECO:0000313" key="2">
    <source>
        <dbReference type="EMBL" id="CAI9714820.1"/>
    </source>
</evidence>
<dbReference type="EMBL" id="OX597814">
    <property type="protein sequence ID" value="CAI9714820.1"/>
    <property type="molecule type" value="Genomic_DNA"/>
</dbReference>
<gene>
    <name evidence="2" type="ORF">OCTVUL_1B000079</name>
</gene>
<name>A0AA36AEV6_OCTVU</name>
<feature type="transmembrane region" description="Helical" evidence="1">
    <location>
        <begin position="43"/>
        <end position="63"/>
    </location>
</feature>
<keyword evidence="1" id="KW-0812">Transmembrane</keyword>
<keyword evidence="3" id="KW-1185">Reference proteome</keyword>
<accession>A0AA36AEV6</accession>
<evidence type="ECO:0000256" key="1">
    <source>
        <dbReference type="SAM" id="Phobius"/>
    </source>
</evidence>
<evidence type="ECO:0008006" key="4">
    <source>
        <dbReference type="Google" id="ProtNLM"/>
    </source>
</evidence>
<keyword evidence="1" id="KW-1133">Transmembrane helix</keyword>
<proteinExistence type="predicted"/>
<dbReference type="AlphaFoldDB" id="A0AA36AEV6"/>
<dbReference type="Proteomes" id="UP001162480">
    <property type="component" value="Chromosome 1"/>
</dbReference>
<sequence>MNPSLNVNVETNSKTKKERWTNNNGYNDLLYTATFPRTYRNKLIHLAVVVIVVVVVVVVASVFESEVRLVVADYL</sequence>
<keyword evidence="1" id="KW-0472">Membrane</keyword>
<reference evidence="2" key="1">
    <citation type="submission" date="2023-08" db="EMBL/GenBank/DDBJ databases">
        <authorList>
            <person name="Alioto T."/>
            <person name="Alioto T."/>
            <person name="Gomez Garrido J."/>
        </authorList>
    </citation>
    <scope>NUCLEOTIDE SEQUENCE</scope>
</reference>
<evidence type="ECO:0000313" key="3">
    <source>
        <dbReference type="Proteomes" id="UP001162480"/>
    </source>
</evidence>
<organism evidence="2 3">
    <name type="scientific">Octopus vulgaris</name>
    <name type="common">Common octopus</name>
    <dbReference type="NCBI Taxonomy" id="6645"/>
    <lineage>
        <taxon>Eukaryota</taxon>
        <taxon>Metazoa</taxon>
        <taxon>Spiralia</taxon>
        <taxon>Lophotrochozoa</taxon>
        <taxon>Mollusca</taxon>
        <taxon>Cephalopoda</taxon>
        <taxon>Coleoidea</taxon>
        <taxon>Octopodiformes</taxon>
        <taxon>Octopoda</taxon>
        <taxon>Incirrata</taxon>
        <taxon>Octopodidae</taxon>
        <taxon>Octopus</taxon>
    </lineage>
</organism>